<evidence type="ECO:0000256" key="1">
    <source>
        <dbReference type="ARBA" id="ARBA00022694"/>
    </source>
</evidence>
<keyword evidence="3 6" id="KW-0255">Endonuclease</keyword>
<keyword evidence="1 6" id="KW-0819">tRNA processing</keyword>
<evidence type="ECO:0000256" key="2">
    <source>
        <dbReference type="ARBA" id="ARBA00022722"/>
    </source>
</evidence>
<dbReference type="PANTHER" id="PTHR33992:SF1">
    <property type="entry name" value="RIBONUCLEASE P PROTEIN COMPONENT"/>
    <property type="match status" value="1"/>
</dbReference>
<dbReference type="HAMAP" id="MF_00227">
    <property type="entry name" value="RNase_P"/>
    <property type="match status" value="1"/>
</dbReference>
<evidence type="ECO:0000313" key="8">
    <source>
        <dbReference type="EMBL" id="MFB9315404.1"/>
    </source>
</evidence>
<comment type="caution">
    <text evidence="8">The sequence shown here is derived from an EMBL/GenBank/DDBJ whole genome shotgun (WGS) entry which is preliminary data.</text>
</comment>
<dbReference type="EMBL" id="JBHMDG010000034">
    <property type="protein sequence ID" value="MFB9315404.1"/>
    <property type="molecule type" value="Genomic_DNA"/>
</dbReference>
<reference evidence="8 9" key="1">
    <citation type="submission" date="2024-09" db="EMBL/GenBank/DDBJ databases">
        <authorList>
            <person name="Sun Q."/>
            <person name="Mori K."/>
        </authorList>
    </citation>
    <scope>NUCLEOTIDE SEQUENCE [LARGE SCALE GENOMIC DNA]</scope>
    <source>
        <strain evidence="8 9">JCM 9626</strain>
    </source>
</reference>
<evidence type="ECO:0000256" key="5">
    <source>
        <dbReference type="ARBA" id="ARBA00022884"/>
    </source>
</evidence>
<evidence type="ECO:0000313" key="9">
    <source>
        <dbReference type="Proteomes" id="UP001589750"/>
    </source>
</evidence>
<proteinExistence type="inferred from homology"/>
<comment type="function">
    <text evidence="6">RNaseP catalyzes the removal of the 5'-leader sequence from pre-tRNA to produce the mature 5'-terminus. It can also cleave other RNA substrates such as 4.5S RNA. The protein component plays an auxiliary but essential role in vivo by binding to the 5'-leader sequence and broadening the substrate specificity of the ribozyme.</text>
</comment>
<name>A0ABV5KF90_9ACTN</name>
<comment type="subunit">
    <text evidence="6">Consists of a catalytic RNA component (M1 or rnpB) and a protein subunit.</text>
</comment>
<evidence type="ECO:0000256" key="7">
    <source>
        <dbReference type="NCBIfam" id="TIGR00188"/>
    </source>
</evidence>
<dbReference type="InterPro" id="IPR020568">
    <property type="entry name" value="Ribosomal_Su5_D2-typ_SF"/>
</dbReference>
<dbReference type="PANTHER" id="PTHR33992">
    <property type="entry name" value="RIBONUCLEASE P PROTEIN COMPONENT"/>
    <property type="match status" value="1"/>
</dbReference>
<evidence type="ECO:0000256" key="4">
    <source>
        <dbReference type="ARBA" id="ARBA00022801"/>
    </source>
</evidence>
<keyword evidence="5 6" id="KW-0694">RNA-binding</keyword>
<dbReference type="Proteomes" id="UP001589750">
    <property type="component" value="Unassembled WGS sequence"/>
</dbReference>
<comment type="similarity">
    <text evidence="6">Belongs to the RnpA family.</text>
</comment>
<dbReference type="RefSeq" id="WP_140009269.1">
    <property type="nucleotide sequence ID" value="NZ_JBHMDG010000034.1"/>
</dbReference>
<protein>
    <recommendedName>
        <fullName evidence="6 7">Ribonuclease P protein component</fullName>
        <shortName evidence="6">RNase P protein</shortName>
        <shortName evidence="6">RNaseP protein</shortName>
        <ecNumber evidence="6 7">3.1.26.5</ecNumber>
    </recommendedName>
    <alternativeName>
        <fullName evidence="6">Protein C5</fullName>
    </alternativeName>
</protein>
<dbReference type="InterPro" id="IPR000100">
    <property type="entry name" value="RNase_P"/>
</dbReference>
<keyword evidence="2 6" id="KW-0540">Nuclease</keyword>
<keyword evidence="9" id="KW-1185">Reference proteome</keyword>
<dbReference type="NCBIfam" id="TIGR00188">
    <property type="entry name" value="rnpA"/>
    <property type="match status" value="1"/>
</dbReference>
<evidence type="ECO:0000256" key="6">
    <source>
        <dbReference type="HAMAP-Rule" id="MF_00227"/>
    </source>
</evidence>
<dbReference type="Gene3D" id="3.30.230.10">
    <property type="match status" value="1"/>
</dbReference>
<dbReference type="Pfam" id="PF00825">
    <property type="entry name" value="Ribonuclease_P"/>
    <property type="match status" value="1"/>
</dbReference>
<dbReference type="EC" id="3.1.26.5" evidence="6 7"/>
<comment type="catalytic activity">
    <reaction evidence="6">
        <text>Endonucleolytic cleavage of RNA, removing 5'-extranucleotides from tRNA precursor.</text>
        <dbReference type="EC" id="3.1.26.5"/>
    </reaction>
</comment>
<organism evidence="8 9">
    <name type="scientific">Nocardioides plantarum</name>
    <dbReference type="NCBI Taxonomy" id="29299"/>
    <lineage>
        <taxon>Bacteria</taxon>
        <taxon>Bacillati</taxon>
        <taxon>Actinomycetota</taxon>
        <taxon>Actinomycetes</taxon>
        <taxon>Propionibacteriales</taxon>
        <taxon>Nocardioidaceae</taxon>
        <taxon>Nocardioides</taxon>
    </lineage>
</organism>
<sequence length="130" mass="13375">MLPAAHRVTDAASFREATRRGRRAAGTLLVVHLAAAGRAPAPPRVGFVVGKAVGNSVTRNRVQRRLRHVVRPRLNRLPSGSLLVVRPLPGAVGHSSRDLAADLDACLGRLGVPASASGPSVASVTSGVSA</sequence>
<keyword evidence="4 6" id="KW-0378">Hydrolase</keyword>
<dbReference type="GO" id="GO:0004526">
    <property type="term" value="F:ribonuclease P activity"/>
    <property type="evidence" value="ECO:0007669"/>
    <property type="project" value="UniProtKB-EC"/>
</dbReference>
<evidence type="ECO:0000256" key="3">
    <source>
        <dbReference type="ARBA" id="ARBA00022759"/>
    </source>
</evidence>
<accession>A0ABV5KF90</accession>
<gene>
    <name evidence="6 8" type="primary">rnpA</name>
    <name evidence="8" type="ORF">ACFFRI_20330</name>
</gene>
<dbReference type="InterPro" id="IPR014721">
    <property type="entry name" value="Ribsml_uS5_D2-typ_fold_subgr"/>
</dbReference>
<dbReference type="SUPFAM" id="SSF54211">
    <property type="entry name" value="Ribosomal protein S5 domain 2-like"/>
    <property type="match status" value="1"/>
</dbReference>